<evidence type="ECO:0000313" key="5">
    <source>
        <dbReference type="Proteomes" id="UP001248581"/>
    </source>
</evidence>
<dbReference type="InterPro" id="IPR051203">
    <property type="entry name" value="Polysaccharide_Synthase-Rel"/>
</dbReference>
<dbReference type="InterPro" id="IPR036291">
    <property type="entry name" value="NAD(P)-bd_dom_sf"/>
</dbReference>
<keyword evidence="2" id="KW-0472">Membrane</keyword>
<feature type="transmembrane region" description="Helical" evidence="2">
    <location>
        <begin position="14"/>
        <end position="35"/>
    </location>
</feature>
<dbReference type="Proteomes" id="UP001248581">
    <property type="component" value="Chromosome"/>
</dbReference>
<accession>A0ABY9TLE4</accession>
<name>A0ABY9TLE4_9GAMM</name>
<comment type="similarity">
    <text evidence="1">Belongs to the polysaccharide synthase family.</text>
</comment>
<dbReference type="SUPFAM" id="SSF53335">
    <property type="entry name" value="S-adenosyl-L-methionine-dependent methyltransferases"/>
    <property type="match status" value="1"/>
</dbReference>
<dbReference type="InterPro" id="IPR003869">
    <property type="entry name" value="Polysac_CapD-like"/>
</dbReference>
<proteinExistence type="inferred from homology"/>
<organism evidence="4 5">
    <name type="scientific">Thalassotalea nanhaiensis</name>
    <dbReference type="NCBI Taxonomy" id="3065648"/>
    <lineage>
        <taxon>Bacteria</taxon>
        <taxon>Pseudomonadati</taxon>
        <taxon>Pseudomonadota</taxon>
        <taxon>Gammaproteobacteria</taxon>
        <taxon>Alteromonadales</taxon>
        <taxon>Colwelliaceae</taxon>
        <taxon>Thalassotalea</taxon>
    </lineage>
</organism>
<dbReference type="SUPFAM" id="SSF51735">
    <property type="entry name" value="NAD(P)-binding Rossmann-fold domains"/>
    <property type="match status" value="1"/>
</dbReference>
<feature type="domain" description="Polysaccharide biosynthesis protein CapD-like" evidence="3">
    <location>
        <begin position="280"/>
        <end position="573"/>
    </location>
</feature>
<dbReference type="EMBL" id="CP134146">
    <property type="protein sequence ID" value="WNC69659.1"/>
    <property type="molecule type" value="Genomic_DNA"/>
</dbReference>
<evidence type="ECO:0000256" key="2">
    <source>
        <dbReference type="SAM" id="Phobius"/>
    </source>
</evidence>
<sequence length="629" mass="69863">MDRIFYFSRPIKRLISIVIDTLAIIYAFWFAMFLRLDTRLEFYDTDYWYLLALVITMSIITNIVLGLYRAVIRFLNSRAIAAVCLSVFVSSAVLALGALMFDALVPRSIPIIYGAFLLVFIGGSRFVIRSWASRRNSSHMTKVLIYGAGSAGIQLINALRNGREYDPVALIDDDKGLQNLSINGLRVRSAKDIDNVIKKYNVTRILLALPSASKTARSRILNTLEKTKLEVLVIPGMSDLVSGKAKIDDFVEVSIDDLLGRDPVPPNYDLMNADIQNKVVMVTGSGGSIGSELCRQIVEQNPTALILFELTEFALYSIHRELEIYLKDNSSAIKLYPLLGSVSKQKQLEKVMDSFKVQTIYHAAAYKHVPLVEHNVIEGVRNNILGTLRCAQAAINTKVETFVLISTDKAVRPTNVMGTTKRMAELCLQALADKGEHSTRFCMVRFGNVLGSSGSVVPLFKKQISKGGPITLTHKDITRYFMTIPEAAQLVIQAGAMGMGGDVFVLDMGRPVRIYDLASKLIHLSGLHLKHEGNPDGDIEIVETGLRPGEKLYEELLIGEDVGVTGNERIMTASEVFLPWDELSVMIDDLHCACADFDQVKIRDILLKAPTGFTPSDDICDLEYLQRQK</sequence>
<dbReference type="CDD" id="cd05237">
    <property type="entry name" value="UDP_invert_4-6DH_SDR_e"/>
    <property type="match status" value="1"/>
</dbReference>
<gene>
    <name evidence="4" type="ORF">RI845_05795</name>
</gene>
<feature type="transmembrane region" description="Helical" evidence="2">
    <location>
        <begin position="107"/>
        <end position="128"/>
    </location>
</feature>
<dbReference type="PANTHER" id="PTHR43318:SF1">
    <property type="entry name" value="POLYSACCHARIDE BIOSYNTHESIS PROTEIN EPSC-RELATED"/>
    <property type="match status" value="1"/>
</dbReference>
<evidence type="ECO:0000259" key="3">
    <source>
        <dbReference type="Pfam" id="PF02719"/>
    </source>
</evidence>
<dbReference type="Pfam" id="PF02719">
    <property type="entry name" value="Polysacc_synt_2"/>
    <property type="match status" value="1"/>
</dbReference>
<evidence type="ECO:0000256" key="1">
    <source>
        <dbReference type="ARBA" id="ARBA00007430"/>
    </source>
</evidence>
<dbReference type="Pfam" id="PF13727">
    <property type="entry name" value="CoA_binding_3"/>
    <property type="match status" value="1"/>
</dbReference>
<dbReference type="PANTHER" id="PTHR43318">
    <property type="entry name" value="UDP-N-ACETYLGLUCOSAMINE 4,6-DEHYDRATASE"/>
    <property type="match status" value="1"/>
</dbReference>
<dbReference type="Gene3D" id="3.40.50.720">
    <property type="entry name" value="NAD(P)-binding Rossmann-like Domain"/>
    <property type="match status" value="2"/>
</dbReference>
<feature type="transmembrane region" description="Helical" evidence="2">
    <location>
        <begin position="80"/>
        <end position="101"/>
    </location>
</feature>
<dbReference type="InterPro" id="IPR029063">
    <property type="entry name" value="SAM-dependent_MTases_sf"/>
</dbReference>
<feature type="transmembrane region" description="Helical" evidence="2">
    <location>
        <begin position="47"/>
        <end position="68"/>
    </location>
</feature>
<dbReference type="RefSeq" id="WP_348388802.1">
    <property type="nucleotide sequence ID" value="NZ_CP134146.1"/>
</dbReference>
<evidence type="ECO:0000313" key="4">
    <source>
        <dbReference type="EMBL" id="WNC69659.1"/>
    </source>
</evidence>
<keyword evidence="5" id="KW-1185">Reference proteome</keyword>
<reference evidence="5" key="1">
    <citation type="submission" date="2023-09" db="EMBL/GenBank/DDBJ databases">
        <authorList>
            <person name="Zhang C."/>
        </authorList>
    </citation>
    <scope>NUCLEOTIDE SEQUENCE [LARGE SCALE GENOMIC DNA]</scope>
    <source>
        <strain evidence="5">SQ345</strain>
    </source>
</reference>
<keyword evidence="2" id="KW-0812">Transmembrane</keyword>
<protein>
    <submittedName>
        <fullName evidence="4">Nucleoside-diphosphate sugar epimerase/dehydratase</fullName>
    </submittedName>
</protein>
<keyword evidence="2" id="KW-1133">Transmembrane helix</keyword>